<protein>
    <submittedName>
        <fullName evidence="1">Uncharacterized protein</fullName>
    </submittedName>
</protein>
<accession>A0A7R9F8N7</accession>
<sequence>MQASHWKLLYCTRTNCELMYNAILPRHVNNALQTFQKYFHLNAINLNGLLKITSL</sequence>
<evidence type="ECO:0000313" key="1">
    <source>
        <dbReference type="EMBL" id="CAD7448927.1"/>
    </source>
</evidence>
<dbReference type="AlphaFoldDB" id="A0A7R9F8N7"/>
<name>A0A7R9F8N7_9NEOP</name>
<proteinExistence type="predicted"/>
<organism evidence="1">
    <name type="scientific">Timema bartmani</name>
    <dbReference type="NCBI Taxonomy" id="61472"/>
    <lineage>
        <taxon>Eukaryota</taxon>
        <taxon>Metazoa</taxon>
        <taxon>Ecdysozoa</taxon>
        <taxon>Arthropoda</taxon>
        <taxon>Hexapoda</taxon>
        <taxon>Insecta</taxon>
        <taxon>Pterygota</taxon>
        <taxon>Neoptera</taxon>
        <taxon>Polyneoptera</taxon>
        <taxon>Phasmatodea</taxon>
        <taxon>Timematodea</taxon>
        <taxon>Timematoidea</taxon>
        <taxon>Timematidae</taxon>
        <taxon>Timema</taxon>
    </lineage>
</organism>
<dbReference type="EMBL" id="OD570780">
    <property type="protein sequence ID" value="CAD7448927.1"/>
    <property type="molecule type" value="Genomic_DNA"/>
</dbReference>
<gene>
    <name evidence="1" type="ORF">TBIB3V08_LOCUS11207</name>
</gene>
<reference evidence="1" key="1">
    <citation type="submission" date="2020-11" db="EMBL/GenBank/DDBJ databases">
        <authorList>
            <person name="Tran Van P."/>
        </authorList>
    </citation>
    <scope>NUCLEOTIDE SEQUENCE</scope>
</reference>